<evidence type="ECO:0000313" key="4">
    <source>
        <dbReference type="EMBL" id="GID09319.1"/>
    </source>
</evidence>
<protein>
    <submittedName>
        <fullName evidence="4">D-threitol dehydrogenase</fullName>
    </submittedName>
</protein>
<evidence type="ECO:0000313" key="5">
    <source>
        <dbReference type="Proteomes" id="UP000612808"/>
    </source>
</evidence>
<dbReference type="InterPro" id="IPR057326">
    <property type="entry name" value="KR_dom"/>
</dbReference>
<keyword evidence="2" id="KW-0560">Oxidoreductase</keyword>
<dbReference type="InterPro" id="IPR036291">
    <property type="entry name" value="NAD(P)-bd_dom_sf"/>
</dbReference>
<dbReference type="PANTHER" id="PTHR42760">
    <property type="entry name" value="SHORT-CHAIN DEHYDROGENASES/REDUCTASES FAMILY MEMBER"/>
    <property type="match status" value="1"/>
</dbReference>
<dbReference type="PRINTS" id="PR00081">
    <property type="entry name" value="GDHRDH"/>
</dbReference>
<reference evidence="4" key="1">
    <citation type="submission" date="2021-01" db="EMBL/GenBank/DDBJ databases">
        <title>Whole genome shotgun sequence of Actinocatenispora rupis NBRC 107355.</title>
        <authorList>
            <person name="Komaki H."/>
            <person name="Tamura T."/>
        </authorList>
    </citation>
    <scope>NUCLEOTIDE SEQUENCE</scope>
    <source>
        <strain evidence="4">NBRC 107355</strain>
    </source>
</reference>
<dbReference type="RefSeq" id="WP_203654102.1">
    <property type="nucleotide sequence ID" value="NZ_BAAAZM010000016.1"/>
</dbReference>
<name>A0A8J3N7H6_9ACTN</name>
<sequence length="260" mass="27007">MTNPRGVAVVTGAAQGIGRQIAERLAAENYALVLADLREATDTFAAVRGRGAEAVTVTGDVSDDAVVDALAARVDDLYGRVDVLVNNAGVSLLRPAEETTAAEWRRVLDVNLTGPFLLCRAFGGRMLAAGRGAIVNVASIAGLRGVSDRAAYNASKHGLVGLTRTLAGEWGGRGVRVNAVCPGWVKTEMDAADQASGGYTDDDIVDQVPMGRFAAPGDIASAVAFLADPERSGFINGAALPVDGGWSADASWTSLRLRKR</sequence>
<comment type="similarity">
    <text evidence="1">Belongs to the short-chain dehydrogenases/reductases (SDR) family.</text>
</comment>
<dbReference type="Gene3D" id="3.40.50.720">
    <property type="entry name" value="NAD(P)-binding Rossmann-like Domain"/>
    <property type="match status" value="1"/>
</dbReference>
<comment type="caution">
    <text evidence="4">The sequence shown here is derived from an EMBL/GenBank/DDBJ whole genome shotgun (WGS) entry which is preliminary data.</text>
</comment>
<dbReference type="GO" id="GO:0016616">
    <property type="term" value="F:oxidoreductase activity, acting on the CH-OH group of donors, NAD or NADP as acceptor"/>
    <property type="evidence" value="ECO:0007669"/>
    <property type="project" value="TreeGrafter"/>
</dbReference>
<dbReference type="AlphaFoldDB" id="A0A8J3N7H6"/>
<dbReference type="PROSITE" id="PS00061">
    <property type="entry name" value="ADH_SHORT"/>
    <property type="match status" value="1"/>
</dbReference>
<dbReference type="EMBL" id="BOMB01000001">
    <property type="protein sequence ID" value="GID09319.1"/>
    <property type="molecule type" value="Genomic_DNA"/>
</dbReference>
<dbReference type="GO" id="GO:0030497">
    <property type="term" value="P:fatty acid elongation"/>
    <property type="evidence" value="ECO:0007669"/>
    <property type="project" value="TreeGrafter"/>
</dbReference>
<proteinExistence type="inferred from homology"/>
<dbReference type="SMART" id="SM00822">
    <property type="entry name" value="PKS_KR"/>
    <property type="match status" value="1"/>
</dbReference>
<evidence type="ECO:0000256" key="2">
    <source>
        <dbReference type="ARBA" id="ARBA00023002"/>
    </source>
</evidence>
<dbReference type="Pfam" id="PF13561">
    <property type="entry name" value="adh_short_C2"/>
    <property type="match status" value="1"/>
</dbReference>
<evidence type="ECO:0000259" key="3">
    <source>
        <dbReference type="SMART" id="SM00822"/>
    </source>
</evidence>
<dbReference type="InterPro" id="IPR002347">
    <property type="entry name" value="SDR_fam"/>
</dbReference>
<keyword evidence="5" id="KW-1185">Reference proteome</keyword>
<evidence type="ECO:0000256" key="1">
    <source>
        <dbReference type="ARBA" id="ARBA00006484"/>
    </source>
</evidence>
<feature type="domain" description="Ketoreductase" evidence="3">
    <location>
        <begin position="6"/>
        <end position="173"/>
    </location>
</feature>
<dbReference type="CDD" id="cd05233">
    <property type="entry name" value="SDR_c"/>
    <property type="match status" value="1"/>
</dbReference>
<dbReference type="FunFam" id="3.40.50.720:FF:000084">
    <property type="entry name" value="Short-chain dehydrogenase reductase"/>
    <property type="match status" value="1"/>
</dbReference>
<gene>
    <name evidence="4" type="primary">dthD</name>
    <name evidence="4" type="ORF">Aru02nite_02080</name>
</gene>
<dbReference type="PRINTS" id="PR00080">
    <property type="entry name" value="SDRFAMILY"/>
</dbReference>
<organism evidence="4 5">
    <name type="scientific">Actinocatenispora rupis</name>
    <dbReference type="NCBI Taxonomy" id="519421"/>
    <lineage>
        <taxon>Bacteria</taxon>
        <taxon>Bacillati</taxon>
        <taxon>Actinomycetota</taxon>
        <taxon>Actinomycetes</taxon>
        <taxon>Micromonosporales</taxon>
        <taxon>Micromonosporaceae</taxon>
        <taxon>Actinocatenispora</taxon>
    </lineage>
</organism>
<accession>A0A8J3N7H6</accession>
<dbReference type="PANTHER" id="PTHR42760:SF123">
    <property type="entry name" value="OXIDOREDUCTASE"/>
    <property type="match status" value="1"/>
</dbReference>
<dbReference type="Proteomes" id="UP000612808">
    <property type="component" value="Unassembled WGS sequence"/>
</dbReference>
<dbReference type="InterPro" id="IPR020904">
    <property type="entry name" value="Sc_DH/Rdtase_CS"/>
</dbReference>
<dbReference type="SUPFAM" id="SSF51735">
    <property type="entry name" value="NAD(P)-binding Rossmann-fold domains"/>
    <property type="match status" value="1"/>
</dbReference>